<comment type="caution">
    <text evidence="3">The sequence shown here is derived from an EMBL/GenBank/DDBJ whole genome shotgun (WGS) entry which is preliminary data.</text>
</comment>
<dbReference type="Proteomes" id="UP001548832">
    <property type="component" value="Unassembled WGS sequence"/>
</dbReference>
<keyword evidence="2" id="KW-0663">Pyridoxal phosphate</keyword>
<protein>
    <submittedName>
        <fullName evidence="3">DegT/DnrJ/EryC1/StrS family aminotransferase</fullName>
        <ecNumber evidence="3">2.6.1.-</ecNumber>
    </submittedName>
</protein>
<dbReference type="RefSeq" id="WP_354464413.1">
    <property type="nucleotide sequence ID" value="NZ_JBEWSZ010000008.1"/>
</dbReference>
<dbReference type="Gene3D" id="3.40.640.10">
    <property type="entry name" value="Type I PLP-dependent aspartate aminotransferase-like (Major domain)"/>
    <property type="match status" value="1"/>
</dbReference>
<evidence type="ECO:0000313" key="4">
    <source>
        <dbReference type="Proteomes" id="UP001548832"/>
    </source>
</evidence>
<dbReference type="InterPro" id="IPR000653">
    <property type="entry name" value="DegT/StrS_aminotransferase"/>
</dbReference>
<evidence type="ECO:0000256" key="2">
    <source>
        <dbReference type="RuleBase" id="RU004508"/>
    </source>
</evidence>
<dbReference type="Pfam" id="PF01041">
    <property type="entry name" value="DegT_DnrJ_EryC1"/>
    <property type="match status" value="1"/>
</dbReference>
<dbReference type="CDD" id="cd00616">
    <property type="entry name" value="AHBA_syn"/>
    <property type="match status" value="1"/>
</dbReference>
<dbReference type="SUPFAM" id="SSF53383">
    <property type="entry name" value="PLP-dependent transferases"/>
    <property type="match status" value="1"/>
</dbReference>
<proteinExistence type="inferred from homology"/>
<dbReference type="GO" id="GO:0008483">
    <property type="term" value="F:transaminase activity"/>
    <property type="evidence" value="ECO:0007669"/>
    <property type="project" value="UniProtKB-KW"/>
</dbReference>
<dbReference type="PANTHER" id="PTHR30244:SF34">
    <property type="entry name" value="DTDP-4-AMINO-4,6-DIDEOXYGALACTOSE TRANSAMINASE"/>
    <property type="match status" value="1"/>
</dbReference>
<organism evidence="3 4">
    <name type="scientific">Mesorhizobium shangrilense</name>
    <dbReference type="NCBI Taxonomy" id="460060"/>
    <lineage>
        <taxon>Bacteria</taxon>
        <taxon>Pseudomonadati</taxon>
        <taxon>Pseudomonadota</taxon>
        <taxon>Alphaproteobacteria</taxon>
        <taxon>Hyphomicrobiales</taxon>
        <taxon>Phyllobacteriaceae</taxon>
        <taxon>Mesorhizobium</taxon>
    </lineage>
</organism>
<evidence type="ECO:0000256" key="1">
    <source>
        <dbReference type="ARBA" id="ARBA00037999"/>
    </source>
</evidence>
<accession>A0ABV2DQ87</accession>
<keyword evidence="3" id="KW-0032">Aminotransferase</keyword>
<dbReference type="PANTHER" id="PTHR30244">
    <property type="entry name" value="TRANSAMINASE"/>
    <property type="match status" value="1"/>
</dbReference>
<keyword evidence="3" id="KW-0808">Transferase</keyword>
<comment type="similarity">
    <text evidence="1 2">Belongs to the DegT/DnrJ/EryC1 family.</text>
</comment>
<name>A0ABV2DQ87_9HYPH</name>
<gene>
    <name evidence="3" type="ORF">ABVQ20_35095</name>
</gene>
<dbReference type="InterPro" id="IPR015422">
    <property type="entry name" value="PyrdxlP-dep_Trfase_small"/>
</dbReference>
<dbReference type="PIRSF" id="PIRSF000390">
    <property type="entry name" value="PLP_StrS"/>
    <property type="match status" value="1"/>
</dbReference>
<dbReference type="EC" id="2.6.1.-" evidence="3"/>
<evidence type="ECO:0000313" key="3">
    <source>
        <dbReference type="EMBL" id="MET2832186.1"/>
    </source>
</evidence>
<dbReference type="Gene3D" id="3.90.1150.10">
    <property type="entry name" value="Aspartate Aminotransferase, domain 1"/>
    <property type="match status" value="1"/>
</dbReference>
<dbReference type="InterPro" id="IPR015421">
    <property type="entry name" value="PyrdxlP-dep_Trfase_major"/>
</dbReference>
<sequence length="399" mass="42286">MQTVSTIPLAVPNIGPEDIASVHTAMTDGWVSSVGPDVPAFEQAVAAASGTSSAVAVASGTAALMIALRALGIGRGDLVLCPTYTFVATANAIHSAGADPIFVDIDLATWAIDINHAEQMVSRLVAVGLPKPRAIIVVYPMGNPIDMTDVKVFAERHGIRIVADAAAAIGSTFDGRPVGGLADATTFSFNGNKTMTTGGGGAIVGDDGFIAAARSLASTGRLGVNYDHDRPAFNERMTNIEAALGRSQIARLDSFIAAKARIRARHDLFAHKHDLDVFPRHRLAERGDWFSGVVLRPETDIRDVVSVLNSRGIGVRLFWKPMHLQEAYAPLLSSLKQAGLSTDDLYPVADALWRRVLPLPCSTNITDRQIDEVHAVLAYALAKTEGANDILLTRLAAIA</sequence>
<dbReference type="InterPro" id="IPR015424">
    <property type="entry name" value="PyrdxlP-dep_Trfase"/>
</dbReference>
<keyword evidence="4" id="KW-1185">Reference proteome</keyword>
<reference evidence="3 4" key="1">
    <citation type="submission" date="2024-06" db="EMBL/GenBank/DDBJ databases">
        <authorList>
            <person name="Kim D.-U."/>
        </authorList>
    </citation>
    <scope>NUCLEOTIDE SEQUENCE [LARGE SCALE GENOMIC DNA]</scope>
    <source>
        <strain evidence="3 4">KACC15460</strain>
    </source>
</reference>
<dbReference type="EMBL" id="JBEWSZ010000008">
    <property type="protein sequence ID" value="MET2832186.1"/>
    <property type="molecule type" value="Genomic_DNA"/>
</dbReference>